<keyword evidence="8" id="KW-1185">Reference proteome</keyword>
<keyword evidence="4" id="KW-0832">Ubl conjugation</keyword>
<dbReference type="EMBL" id="CAIIXF020000259">
    <property type="protein sequence ID" value="CAH1803113.1"/>
    <property type="molecule type" value="Genomic_DNA"/>
</dbReference>
<dbReference type="InterPro" id="IPR031964">
    <property type="entry name" value="CARD_dom"/>
</dbReference>
<evidence type="ECO:0000256" key="1">
    <source>
        <dbReference type="ARBA" id="ARBA00022499"/>
    </source>
</evidence>
<dbReference type="Pfam" id="PF16739">
    <property type="entry name" value="CARD_2"/>
    <property type="match status" value="1"/>
</dbReference>
<keyword evidence="5" id="KW-0391">Immunity</keyword>
<organism evidence="7 8">
    <name type="scientific">Owenia fusiformis</name>
    <name type="common">Polychaete worm</name>
    <dbReference type="NCBI Taxonomy" id="6347"/>
    <lineage>
        <taxon>Eukaryota</taxon>
        <taxon>Metazoa</taxon>
        <taxon>Spiralia</taxon>
        <taxon>Lophotrochozoa</taxon>
        <taxon>Annelida</taxon>
        <taxon>Polychaeta</taxon>
        <taxon>Sedentaria</taxon>
        <taxon>Canalipalpata</taxon>
        <taxon>Sabellida</taxon>
        <taxon>Oweniida</taxon>
        <taxon>Oweniidae</taxon>
        <taxon>Owenia</taxon>
    </lineage>
</organism>
<proteinExistence type="predicted"/>
<accession>A0A8S4QA96</accession>
<evidence type="ECO:0000259" key="6">
    <source>
        <dbReference type="Pfam" id="PF16739"/>
    </source>
</evidence>
<evidence type="ECO:0000313" key="8">
    <source>
        <dbReference type="Proteomes" id="UP000749559"/>
    </source>
</evidence>
<reference evidence="7" key="1">
    <citation type="submission" date="2022-03" db="EMBL/GenBank/DDBJ databases">
        <authorList>
            <person name="Martin C."/>
        </authorList>
    </citation>
    <scope>NUCLEOTIDE SEQUENCE</scope>
</reference>
<dbReference type="AlphaFoldDB" id="A0A8S4QA96"/>
<keyword evidence="2" id="KW-0597">Phosphoprotein</keyword>
<evidence type="ECO:0000256" key="2">
    <source>
        <dbReference type="ARBA" id="ARBA00022553"/>
    </source>
</evidence>
<keyword evidence="3" id="KW-0399">Innate immunity</keyword>
<keyword evidence="1" id="KW-1017">Isopeptide bond</keyword>
<evidence type="ECO:0000256" key="4">
    <source>
        <dbReference type="ARBA" id="ARBA00022843"/>
    </source>
</evidence>
<evidence type="ECO:0000256" key="3">
    <source>
        <dbReference type="ARBA" id="ARBA00022588"/>
    </source>
</evidence>
<evidence type="ECO:0000313" key="7">
    <source>
        <dbReference type="EMBL" id="CAH1803113.1"/>
    </source>
</evidence>
<feature type="domain" description="Caspase recruitment" evidence="6">
    <location>
        <begin position="10"/>
        <end position="83"/>
    </location>
</feature>
<evidence type="ECO:0000256" key="5">
    <source>
        <dbReference type="ARBA" id="ARBA00022859"/>
    </source>
</evidence>
<dbReference type="Gene3D" id="1.10.533.10">
    <property type="entry name" value="Death Domain, Fas"/>
    <property type="match status" value="1"/>
</dbReference>
<comment type="caution">
    <text evidence="7">The sequence shown here is derived from an EMBL/GenBank/DDBJ whole genome shotgun (WGS) entry which is preliminary data.</text>
</comment>
<gene>
    <name evidence="7" type="ORF">OFUS_LOCUS26733</name>
</gene>
<protein>
    <recommendedName>
        <fullName evidence="6">Caspase recruitment domain-containing protein</fullName>
    </recommendedName>
</protein>
<dbReference type="InterPro" id="IPR011029">
    <property type="entry name" value="DEATH-like_dom_sf"/>
</dbReference>
<dbReference type="Proteomes" id="UP000749559">
    <property type="component" value="Unassembled WGS sequence"/>
</dbReference>
<dbReference type="GO" id="GO:0005737">
    <property type="term" value="C:cytoplasm"/>
    <property type="evidence" value="ECO:0007669"/>
    <property type="project" value="UniProtKB-ARBA"/>
</dbReference>
<name>A0A8S4QA96_OWEFU</name>
<dbReference type="OrthoDB" id="6158275at2759"/>
<sequence length="104" mass="11897">MDNNYEASKFRLLEANRIDFVKRINVPAILPHLAGTLSRSDMEYLHAQWKLNGNNAASLLLDKLVRRDDWVEGLVQALRSDDVNLNNLADILDPNHLIPDIIKH</sequence>
<dbReference type="GO" id="GO:0045087">
    <property type="term" value="P:innate immune response"/>
    <property type="evidence" value="ECO:0007669"/>
    <property type="project" value="UniProtKB-KW"/>
</dbReference>